<evidence type="ECO:0000313" key="2">
    <source>
        <dbReference type="Proteomes" id="UP001224775"/>
    </source>
</evidence>
<dbReference type="Proteomes" id="UP001224775">
    <property type="component" value="Unassembled WGS sequence"/>
</dbReference>
<evidence type="ECO:0000313" key="1">
    <source>
        <dbReference type="EMBL" id="KAK1738966.1"/>
    </source>
</evidence>
<keyword evidence="2" id="KW-1185">Reference proteome</keyword>
<organism evidence="1 2">
    <name type="scientific">Skeletonema marinoi</name>
    <dbReference type="NCBI Taxonomy" id="267567"/>
    <lineage>
        <taxon>Eukaryota</taxon>
        <taxon>Sar</taxon>
        <taxon>Stramenopiles</taxon>
        <taxon>Ochrophyta</taxon>
        <taxon>Bacillariophyta</taxon>
        <taxon>Coscinodiscophyceae</taxon>
        <taxon>Thalassiosirophycidae</taxon>
        <taxon>Thalassiosirales</taxon>
        <taxon>Skeletonemataceae</taxon>
        <taxon>Skeletonema</taxon>
        <taxon>Skeletonema marinoi-dohrnii complex</taxon>
    </lineage>
</organism>
<dbReference type="AlphaFoldDB" id="A0AAD8Y3G5"/>
<dbReference type="PANTHER" id="PTHR38909:SF1">
    <property type="entry name" value="G PROTEIN GAMMA DOMAIN-CONTAINING PROTEIN"/>
    <property type="match status" value="1"/>
</dbReference>
<dbReference type="EMBL" id="JATAAI010000019">
    <property type="protein sequence ID" value="KAK1738966.1"/>
    <property type="molecule type" value="Genomic_DNA"/>
</dbReference>
<name>A0AAD8Y3G5_9STRA</name>
<dbReference type="PANTHER" id="PTHR38909">
    <property type="entry name" value="G PROTEIN GAMMA DOMAIN-CONTAINING PROTEIN"/>
    <property type="match status" value="1"/>
</dbReference>
<dbReference type="Gene3D" id="2.30.42.10">
    <property type="match status" value="1"/>
</dbReference>
<gene>
    <name evidence="1" type="ORF">QTG54_010282</name>
</gene>
<reference evidence="1" key="1">
    <citation type="submission" date="2023-06" db="EMBL/GenBank/DDBJ databases">
        <title>Survivors Of The Sea: Transcriptome response of Skeletonema marinoi to long-term dormancy.</title>
        <authorList>
            <person name="Pinder M.I.M."/>
            <person name="Kourtchenko O."/>
            <person name="Robertson E.K."/>
            <person name="Larsson T."/>
            <person name="Maumus F."/>
            <person name="Osuna-Cruz C.M."/>
            <person name="Vancaester E."/>
            <person name="Stenow R."/>
            <person name="Vandepoele K."/>
            <person name="Ploug H."/>
            <person name="Bruchert V."/>
            <person name="Godhe A."/>
            <person name="Topel M."/>
        </authorList>
    </citation>
    <scope>NUCLEOTIDE SEQUENCE</scope>
    <source>
        <strain evidence="1">R05AC</strain>
    </source>
</reference>
<proteinExistence type="predicted"/>
<sequence>MEYANAPDSPDEEQTCASPYLGTIESREGEDDVSTLGDPYFGEAIDARDTGTVAESMVSSDMLALGVKRRGVGSSSASRMDATTATGYTTGLGSTYQMTFADDTTLDDAYQTPDAIGYEEEEDEDYERIVVVAPPGKLGIVIDNPSGNIPFVHAIKETSVLHGKVHVGDLVLAVDEVDCRGMHSMSVSRLISKRCDSARTLRLLRNSAC</sequence>
<dbReference type="SUPFAM" id="SSF50156">
    <property type="entry name" value="PDZ domain-like"/>
    <property type="match status" value="1"/>
</dbReference>
<accession>A0AAD8Y3G5</accession>
<protein>
    <recommendedName>
        <fullName evidence="3">PDZ domain-containing protein</fullName>
    </recommendedName>
</protein>
<comment type="caution">
    <text evidence="1">The sequence shown here is derived from an EMBL/GenBank/DDBJ whole genome shotgun (WGS) entry which is preliminary data.</text>
</comment>
<evidence type="ECO:0008006" key="3">
    <source>
        <dbReference type="Google" id="ProtNLM"/>
    </source>
</evidence>
<dbReference type="InterPro" id="IPR036034">
    <property type="entry name" value="PDZ_sf"/>
</dbReference>